<keyword evidence="1" id="KW-0597">Phosphoprotein</keyword>
<dbReference type="GO" id="GO:0006364">
    <property type="term" value="P:rRNA processing"/>
    <property type="evidence" value="ECO:0007669"/>
    <property type="project" value="InterPro"/>
</dbReference>
<sequence>MTSLISAVNWIPRGAAAQHPSKYTVDAAELERVEKLARVRLDEAQMGLELARATEEENKDDEGGDGDGDDDQEGSQGDKADDEEMKGEDEDEDEDDKDMEDVATMNALAVAKSVKDSAKGADDDLAAYDLDNYDEQDSKGSATGAFSNIKGLSFYGDDNEDPYVTLDAKQEDEQLEREELEIYPTDNLLVVAKTEDDVSQLEIYVYDENEENLYVHHDLLLPAMPLCLEWLDFCPGRSSEDKGNFIAVGTLDPEIEIWSLDVVDGLYPDAILGPPPKDATALPASLAEATPVATIGAGDKKKKKKPKKPKLVANAEYHVDSILSLTWNRSHRNLLASSSADKTIKLWDLSRPTSSPALRSFDTLHGDKIQAVQWNPKEPTVLLSGAWDGTVRVFDTRAPDSSVGTKVMSDVECLRWDPWEPAGFLVSMENGLVQAYDSRMLGTTKQPKEGKAIWTLSAHDSSVSSLDINPHIKGCIVTGGTDNMVKLWNVGEQDGGKRNISLVTARDLGVVSYGNEVEGEHVDICADFFLTFFLQGKVFSASFCPDDATTLAVAGSKANLQIWDTSTNPGVRTVFGDRLKALGKSLEKSGPGIVALADDDEQSDEE</sequence>
<dbReference type="PANTHER" id="PTHR14091:SF0">
    <property type="entry name" value="PERIODIC TRYPTOPHAN PROTEIN 1 HOMOLOG"/>
    <property type="match status" value="1"/>
</dbReference>
<dbReference type="InterPro" id="IPR044285">
    <property type="entry name" value="PWP1"/>
</dbReference>
<gene>
    <name evidence="6" type="ORF">BQ2448_5635</name>
</gene>
<dbReference type="PRINTS" id="PR00320">
    <property type="entry name" value="GPROTEINBRPT"/>
</dbReference>
<organism evidence="6 7">
    <name type="scientific">Microbotryum intermedium</name>
    <dbReference type="NCBI Taxonomy" id="269621"/>
    <lineage>
        <taxon>Eukaryota</taxon>
        <taxon>Fungi</taxon>
        <taxon>Dikarya</taxon>
        <taxon>Basidiomycota</taxon>
        <taxon>Pucciniomycotina</taxon>
        <taxon>Microbotryomycetes</taxon>
        <taxon>Microbotryales</taxon>
        <taxon>Microbotryaceae</taxon>
        <taxon>Microbotryum</taxon>
    </lineage>
</organism>
<dbReference type="PROSITE" id="PS50082">
    <property type="entry name" value="WD_REPEATS_2"/>
    <property type="match status" value="3"/>
</dbReference>
<dbReference type="InterPro" id="IPR015943">
    <property type="entry name" value="WD40/YVTN_repeat-like_dom_sf"/>
</dbReference>
<dbReference type="GO" id="GO:0005634">
    <property type="term" value="C:nucleus"/>
    <property type="evidence" value="ECO:0007669"/>
    <property type="project" value="TreeGrafter"/>
</dbReference>
<feature type="region of interest" description="Disordered" evidence="5">
    <location>
        <begin position="48"/>
        <end position="98"/>
    </location>
</feature>
<feature type="repeat" description="WD" evidence="4">
    <location>
        <begin position="362"/>
        <end position="397"/>
    </location>
</feature>
<dbReference type="PROSITE" id="PS00678">
    <property type="entry name" value="WD_REPEATS_1"/>
    <property type="match status" value="2"/>
</dbReference>
<dbReference type="OrthoDB" id="270624at2759"/>
<dbReference type="STRING" id="269621.A0A238F2Q2"/>
<dbReference type="InterPro" id="IPR019775">
    <property type="entry name" value="WD40_repeat_CS"/>
</dbReference>
<evidence type="ECO:0000313" key="7">
    <source>
        <dbReference type="Proteomes" id="UP000198372"/>
    </source>
</evidence>
<evidence type="ECO:0000256" key="2">
    <source>
        <dbReference type="ARBA" id="ARBA00022574"/>
    </source>
</evidence>
<dbReference type="Gene3D" id="2.130.10.10">
    <property type="entry name" value="YVTN repeat-like/Quinoprotein amine dehydrogenase"/>
    <property type="match status" value="2"/>
</dbReference>
<dbReference type="PROSITE" id="PS50294">
    <property type="entry name" value="WD_REPEATS_REGION"/>
    <property type="match status" value="2"/>
</dbReference>
<evidence type="ECO:0000256" key="1">
    <source>
        <dbReference type="ARBA" id="ARBA00022553"/>
    </source>
</evidence>
<keyword evidence="7" id="KW-1185">Reference proteome</keyword>
<evidence type="ECO:0000256" key="3">
    <source>
        <dbReference type="ARBA" id="ARBA00022737"/>
    </source>
</evidence>
<dbReference type="SUPFAM" id="SSF50978">
    <property type="entry name" value="WD40 repeat-like"/>
    <property type="match status" value="1"/>
</dbReference>
<feature type="compositionally biased region" description="Acidic residues" evidence="5">
    <location>
        <begin position="57"/>
        <end position="73"/>
    </location>
</feature>
<proteinExistence type="predicted"/>
<dbReference type="Pfam" id="PF00400">
    <property type="entry name" value="WD40"/>
    <property type="match status" value="3"/>
</dbReference>
<evidence type="ECO:0000256" key="4">
    <source>
        <dbReference type="PROSITE-ProRule" id="PRU00221"/>
    </source>
</evidence>
<dbReference type="SMART" id="SM00320">
    <property type="entry name" value="WD40"/>
    <property type="match status" value="5"/>
</dbReference>
<feature type="repeat" description="WD" evidence="4">
    <location>
        <begin position="456"/>
        <end position="490"/>
    </location>
</feature>
<feature type="repeat" description="WD" evidence="4">
    <location>
        <begin position="315"/>
        <end position="357"/>
    </location>
</feature>
<protein>
    <submittedName>
        <fullName evidence="6">BQ2448_5635 protein</fullName>
    </submittedName>
</protein>
<evidence type="ECO:0000313" key="6">
    <source>
        <dbReference type="EMBL" id="SCV66989.1"/>
    </source>
</evidence>
<dbReference type="InterPro" id="IPR020472">
    <property type="entry name" value="WD40_PAC1"/>
</dbReference>
<dbReference type="PANTHER" id="PTHR14091">
    <property type="entry name" value="PERIODIC TRYPTOPHAN PROTEIN 1"/>
    <property type="match status" value="1"/>
</dbReference>
<name>A0A238F2Q2_9BASI</name>
<feature type="compositionally biased region" description="Acidic residues" evidence="5">
    <location>
        <begin position="80"/>
        <end position="98"/>
    </location>
</feature>
<accession>A0A238F2Q2</accession>
<dbReference type="InterPro" id="IPR001680">
    <property type="entry name" value="WD40_rpt"/>
</dbReference>
<evidence type="ECO:0000256" key="5">
    <source>
        <dbReference type="SAM" id="MobiDB-lite"/>
    </source>
</evidence>
<keyword evidence="2 4" id="KW-0853">WD repeat</keyword>
<dbReference type="AlphaFoldDB" id="A0A238F2Q2"/>
<keyword evidence="3" id="KW-0677">Repeat</keyword>
<dbReference type="EMBL" id="FMSP01000001">
    <property type="protein sequence ID" value="SCV66989.1"/>
    <property type="molecule type" value="Genomic_DNA"/>
</dbReference>
<dbReference type="InterPro" id="IPR036322">
    <property type="entry name" value="WD40_repeat_dom_sf"/>
</dbReference>
<reference evidence="7" key="1">
    <citation type="submission" date="2016-09" db="EMBL/GenBank/DDBJ databases">
        <authorList>
            <person name="Jeantristanb JTB J.-T."/>
            <person name="Ricardo R."/>
        </authorList>
    </citation>
    <scope>NUCLEOTIDE SEQUENCE [LARGE SCALE GENOMIC DNA]</scope>
</reference>
<dbReference type="Proteomes" id="UP000198372">
    <property type="component" value="Unassembled WGS sequence"/>
</dbReference>